<proteinExistence type="predicted"/>
<reference evidence="2 3" key="1">
    <citation type="submission" date="2018-11" db="EMBL/GenBank/DDBJ databases">
        <authorList>
            <consortium name="Pathogen Informatics"/>
        </authorList>
    </citation>
    <scope>NUCLEOTIDE SEQUENCE [LARGE SCALE GENOMIC DNA]</scope>
</reference>
<evidence type="ECO:0000313" key="2">
    <source>
        <dbReference type="EMBL" id="VDO98895.1"/>
    </source>
</evidence>
<dbReference type="Proteomes" id="UP000050761">
    <property type="component" value="Unassembled WGS sequence"/>
</dbReference>
<dbReference type="WBParaSite" id="HPBE_0001422001-mRNA-1">
    <property type="protein sequence ID" value="HPBE_0001422001-mRNA-1"/>
    <property type="gene ID" value="HPBE_0001422001"/>
</dbReference>
<dbReference type="AlphaFoldDB" id="A0A183FZM6"/>
<feature type="compositionally biased region" description="Low complexity" evidence="1">
    <location>
        <begin position="72"/>
        <end position="81"/>
    </location>
</feature>
<organism evidence="3 4">
    <name type="scientific">Heligmosomoides polygyrus</name>
    <name type="common">Parasitic roundworm</name>
    <dbReference type="NCBI Taxonomy" id="6339"/>
    <lineage>
        <taxon>Eukaryota</taxon>
        <taxon>Metazoa</taxon>
        <taxon>Ecdysozoa</taxon>
        <taxon>Nematoda</taxon>
        <taxon>Chromadorea</taxon>
        <taxon>Rhabditida</taxon>
        <taxon>Rhabditina</taxon>
        <taxon>Rhabditomorpha</taxon>
        <taxon>Strongyloidea</taxon>
        <taxon>Heligmosomidae</taxon>
        <taxon>Heligmosomoides</taxon>
    </lineage>
</organism>
<evidence type="ECO:0000256" key="1">
    <source>
        <dbReference type="SAM" id="MobiDB-lite"/>
    </source>
</evidence>
<feature type="region of interest" description="Disordered" evidence="1">
    <location>
        <begin position="64"/>
        <end position="97"/>
    </location>
</feature>
<protein>
    <submittedName>
        <fullName evidence="4">Craniofacial development protein 2-like</fullName>
    </submittedName>
</protein>
<evidence type="ECO:0000313" key="4">
    <source>
        <dbReference type="WBParaSite" id="HPBE_0001422001-mRNA-1"/>
    </source>
</evidence>
<gene>
    <name evidence="2" type="ORF">HPBE_LOCUS14221</name>
</gene>
<name>A0A183FZM6_HELPZ</name>
<accession>A0A183FZM6</accession>
<evidence type="ECO:0000313" key="3">
    <source>
        <dbReference type="Proteomes" id="UP000050761"/>
    </source>
</evidence>
<keyword evidence="3" id="KW-1185">Reference proteome</keyword>
<accession>A0A3P8DTD9</accession>
<sequence length="97" mass="10812">MQEMDSLTFEYDYEEVESCFYVKLGNCIGMNTPSTLIVGDLNAKIGRKDCLENSILGLTVRSGTSKEKDCLSSPIRSRPSIKPCNSRKPLPYDGLEN</sequence>
<dbReference type="EMBL" id="UZAH01028258">
    <property type="protein sequence ID" value="VDO98895.1"/>
    <property type="molecule type" value="Genomic_DNA"/>
</dbReference>
<reference evidence="4" key="2">
    <citation type="submission" date="2019-09" db="UniProtKB">
        <authorList>
            <consortium name="WormBaseParasite"/>
        </authorList>
    </citation>
    <scope>IDENTIFICATION</scope>
</reference>